<comment type="caution">
    <text evidence="1">The sequence shown here is derived from an EMBL/GenBank/DDBJ whole genome shotgun (WGS) entry which is preliminary data.</text>
</comment>
<gene>
    <name evidence="1" type="ORF">DPMN_061937</name>
</gene>
<evidence type="ECO:0000313" key="2">
    <source>
        <dbReference type="Proteomes" id="UP000828390"/>
    </source>
</evidence>
<accession>A0A9D4HJN8</accession>
<reference evidence="1" key="2">
    <citation type="submission" date="2020-11" db="EMBL/GenBank/DDBJ databases">
        <authorList>
            <person name="McCartney M.A."/>
            <person name="Auch B."/>
            <person name="Kono T."/>
            <person name="Mallez S."/>
            <person name="Becker A."/>
            <person name="Gohl D.M."/>
            <person name="Silverstein K.A.T."/>
            <person name="Koren S."/>
            <person name="Bechman K.B."/>
            <person name="Herman A."/>
            <person name="Abrahante J.E."/>
            <person name="Garbe J."/>
        </authorList>
    </citation>
    <scope>NUCLEOTIDE SEQUENCE</scope>
    <source>
        <strain evidence="1">Duluth1</strain>
        <tissue evidence="1">Whole animal</tissue>
    </source>
</reference>
<keyword evidence="2" id="KW-1185">Reference proteome</keyword>
<organism evidence="1 2">
    <name type="scientific">Dreissena polymorpha</name>
    <name type="common">Zebra mussel</name>
    <name type="synonym">Mytilus polymorpha</name>
    <dbReference type="NCBI Taxonomy" id="45954"/>
    <lineage>
        <taxon>Eukaryota</taxon>
        <taxon>Metazoa</taxon>
        <taxon>Spiralia</taxon>
        <taxon>Lophotrochozoa</taxon>
        <taxon>Mollusca</taxon>
        <taxon>Bivalvia</taxon>
        <taxon>Autobranchia</taxon>
        <taxon>Heteroconchia</taxon>
        <taxon>Euheterodonta</taxon>
        <taxon>Imparidentia</taxon>
        <taxon>Neoheterodontei</taxon>
        <taxon>Myida</taxon>
        <taxon>Dreissenoidea</taxon>
        <taxon>Dreissenidae</taxon>
        <taxon>Dreissena</taxon>
    </lineage>
</organism>
<sequence length="80" mass="9294">MVALLPQAKAQCPCKLKCDYNEFDAGWCSYENQIKKCFPGIRRYKVPSALYCKQSSPPVSDMHTYRQIKTQWPQTQKQCS</sequence>
<name>A0A9D4HJN8_DREPO</name>
<proteinExistence type="predicted"/>
<evidence type="ECO:0000313" key="1">
    <source>
        <dbReference type="EMBL" id="KAH3719106.1"/>
    </source>
</evidence>
<dbReference type="AlphaFoldDB" id="A0A9D4HJN8"/>
<dbReference type="Proteomes" id="UP000828390">
    <property type="component" value="Unassembled WGS sequence"/>
</dbReference>
<reference evidence="1" key="1">
    <citation type="journal article" date="2019" name="bioRxiv">
        <title>The Genome of the Zebra Mussel, Dreissena polymorpha: A Resource for Invasive Species Research.</title>
        <authorList>
            <person name="McCartney M.A."/>
            <person name="Auch B."/>
            <person name="Kono T."/>
            <person name="Mallez S."/>
            <person name="Zhang Y."/>
            <person name="Obille A."/>
            <person name="Becker A."/>
            <person name="Abrahante J.E."/>
            <person name="Garbe J."/>
            <person name="Badalamenti J.P."/>
            <person name="Herman A."/>
            <person name="Mangelson H."/>
            <person name="Liachko I."/>
            <person name="Sullivan S."/>
            <person name="Sone E.D."/>
            <person name="Koren S."/>
            <person name="Silverstein K.A.T."/>
            <person name="Beckman K.B."/>
            <person name="Gohl D.M."/>
        </authorList>
    </citation>
    <scope>NUCLEOTIDE SEQUENCE</scope>
    <source>
        <strain evidence="1">Duluth1</strain>
        <tissue evidence="1">Whole animal</tissue>
    </source>
</reference>
<dbReference type="EMBL" id="JAIWYP010000013">
    <property type="protein sequence ID" value="KAH3719106.1"/>
    <property type="molecule type" value="Genomic_DNA"/>
</dbReference>
<protein>
    <submittedName>
        <fullName evidence="1">Uncharacterized protein</fullName>
    </submittedName>
</protein>